<dbReference type="Proteomes" id="UP000037540">
    <property type="component" value="Unassembled WGS sequence"/>
</dbReference>
<evidence type="ECO:0000313" key="2">
    <source>
        <dbReference type="Proteomes" id="UP000037540"/>
    </source>
</evidence>
<dbReference type="RefSeq" id="WP_013725560.1">
    <property type="nucleotide sequence ID" value="NZ_LGVO01000047.1"/>
</dbReference>
<gene>
    <name evidence="1" type="ORF">ADU74_05625</name>
</gene>
<dbReference type="EMBL" id="LGVR01000022">
    <property type="protein sequence ID" value="KOA88929.1"/>
    <property type="molecule type" value="Genomic_DNA"/>
</dbReference>
<sequence>MTKKFIIEQCRRLKIAHRQESEEVERQNRKNEKWLIPHNKGHEELIDKFIEQFDGWDNDNLDKKLCKKWLRKNIKKANVIIKDISKKYNDFESDDDILSKNDEKLYYINDGIDCMAKTLIMIINKKMYISK</sequence>
<dbReference type="AlphaFoldDB" id="A0A9Q1ZDC2"/>
<proteinExistence type="predicted"/>
<dbReference type="OrthoDB" id="1910048at2"/>
<comment type="caution">
    <text evidence="1">The sequence shown here is derived from an EMBL/GenBank/DDBJ whole genome shotgun (WGS) entry which is preliminary data.</text>
</comment>
<evidence type="ECO:0000313" key="1">
    <source>
        <dbReference type="EMBL" id="KOA88929.1"/>
    </source>
</evidence>
<reference evidence="1 2" key="1">
    <citation type="submission" date="2015-07" db="EMBL/GenBank/DDBJ databases">
        <title>Draft genome sequences of 17 French Clostridium botulinum group III.</title>
        <authorList>
            <person name="Woudstra C."/>
            <person name="Le Marechal C."/>
            <person name="Souillard R."/>
            <person name="Bayon-Auboyer M.-H."/>
            <person name="Dessouter D."/>
            <person name="Fach P."/>
        </authorList>
    </citation>
    <scope>NUCLEOTIDE SEQUENCE [LARGE SCALE GENOMIC DNA]</scope>
    <source>
        <strain evidence="1 2">12LNRI-CD</strain>
    </source>
</reference>
<accession>A0A9Q1ZDC2</accession>
<organism evidence="1 2">
    <name type="scientific">Clostridium botulinum</name>
    <dbReference type="NCBI Taxonomy" id="1491"/>
    <lineage>
        <taxon>Bacteria</taxon>
        <taxon>Bacillati</taxon>
        <taxon>Bacillota</taxon>
        <taxon>Clostridia</taxon>
        <taxon>Eubacteriales</taxon>
        <taxon>Clostridiaceae</taxon>
        <taxon>Clostridium</taxon>
    </lineage>
</organism>
<protein>
    <submittedName>
        <fullName evidence="1">Transporter</fullName>
    </submittedName>
</protein>
<name>A0A9Q1ZDC2_CLOBO</name>